<keyword evidence="1" id="KW-0472">Membrane</keyword>
<feature type="domain" description="VanZ-like" evidence="2">
    <location>
        <begin position="255"/>
        <end position="360"/>
    </location>
</feature>
<evidence type="ECO:0000259" key="2">
    <source>
        <dbReference type="Pfam" id="PF04892"/>
    </source>
</evidence>
<name>A0ABV1CK66_9FIRM</name>
<feature type="transmembrane region" description="Helical" evidence="1">
    <location>
        <begin position="222"/>
        <end position="241"/>
    </location>
</feature>
<protein>
    <submittedName>
        <fullName evidence="3">VanZ family protein</fullName>
    </submittedName>
</protein>
<reference evidence="3 4" key="1">
    <citation type="submission" date="2024-04" db="EMBL/GenBank/DDBJ databases">
        <title>Human intestinal bacterial collection.</title>
        <authorList>
            <person name="Pauvert C."/>
            <person name="Hitch T.C.A."/>
            <person name="Clavel T."/>
        </authorList>
    </citation>
    <scope>NUCLEOTIDE SEQUENCE [LARGE SCALE GENOMIC DNA]</scope>
    <source>
        <strain evidence="3 4">CLA-AA-H161</strain>
    </source>
</reference>
<keyword evidence="1" id="KW-0812">Transmembrane</keyword>
<organism evidence="3 4">
    <name type="scientific">Blautia acetigignens</name>
    <dbReference type="NCBI Taxonomy" id="2981783"/>
    <lineage>
        <taxon>Bacteria</taxon>
        <taxon>Bacillati</taxon>
        <taxon>Bacillota</taxon>
        <taxon>Clostridia</taxon>
        <taxon>Lachnospirales</taxon>
        <taxon>Lachnospiraceae</taxon>
        <taxon>Blautia</taxon>
    </lineage>
</organism>
<dbReference type="PANTHER" id="PTHR36834:SF2">
    <property type="entry name" value="MEMBRANE PROTEIN"/>
    <property type="match status" value="1"/>
</dbReference>
<gene>
    <name evidence="3" type="ORF">AAAX94_03600</name>
</gene>
<dbReference type="Pfam" id="PF04892">
    <property type="entry name" value="VanZ"/>
    <property type="match status" value="1"/>
</dbReference>
<comment type="caution">
    <text evidence="3">The sequence shown here is derived from an EMBL/GenBank/DDBJ whole genome shotgun (WGS) entry which is preliminary data.</text>
</comment>
<evidence type="ECO:0000256" key="1">
    <source>
        <dbReference type="SAM" id="Phobius"/>
    </source>
</evidence>
<evidence type="ECO:0000313" key="4">
    <source>
        <dbReference type="Proteomes" id="UP001470752"/>
    </source>
</evidence>
<dbReference type="EMBL" id="JBBNFW010000107">
    <property type="protein sequence ID" value="MEQ2412123.1"/>
    <property type="molecule type" value="Genomic_DNA"/>
</dbReference>
<accession>A0ABV1CK66</accession>
<dbReference type="Proteomes" id="UP001470752">
    <property type="component" value="Unassembled WGS sequence"/>
</dbReference>
<proteinExistence type="predicted"/>
<keyword evidence="1" id="KW-1133">Transmembrane helix</keyword>
<sequence>MYDSYYGVKYEYGDHEVIIKYLDSQGNEMSLTTYSIIVRTLDDDGRAIDDYYYDLDMQPTQYAGYYGMHWDYDNNGWNNRITYLDRNGQPVLCSSGYAIKEYKRDADGTITGEFYFDEQGNPTKSSFGEYGQLYERDENGRISQIMYADADGNAVTNSAGYAIRKYTYYRDGTVDTDMYFDNAGNPVALSKGQYGIRHNGKITLLMDKNGNVMLCVDNILNGFPFIVVVFGCVLCFVMLVLPKGWSILLTCAYVEFILYETLMFRETGNARTNFVLFSYAGNFLKEQSIRVGVINNIWLFVPLGTGLYRIFQKKWVLLIPFVISVAIELTQYITGLGIAEFDDVFGNTMGGWIGVLVAWTWVKSHREEPPGRATRDRDSGIFIGHVGSRVSTGKKAYEEN</sequence>
<dbReference type="PANTHER" id="PTHR36834">
    <property type="entry name" value="MEMBRANE PROTEIN-RELATED"/>
    <property type="match status" value="1"/>
</dbReference>
<dbReference type="InterPro" id="IPR053150">
    <property type="entry name" value="Teicoplanin_resist-assoc"/>
</dbReference>
<feature type="transmembrane region" description="Helical" evidence="1">
    <location>
        <begin position="315"/>
        <end position="338"/>
    </location>
</feature>
<evidence type="ECO:0000313" key="3">
    <source>
        <dbReference type="EMBL" id="MEQ2412123.1"/>
    </source>
</evidence>
<feature type="transmembrane region" description="Helical" evidence="1">
    <location>
        <begin position="344"/>
        <end position="362"/>
    </location>
</feature>
<dbReference type="InterPro" id="IPR006976">
    <property type="entry name" value="VanZ-like"/>
</dbReference>
<dbReference type="RefSeq" id="WP_349082579.1">
    <property type="nucleotide sequence ID" value="NZ_JBBNFW010000107.1"/>
</dbReference>
<keyword evidence="4" id="KW-1185">Reference proteome</keyword>